<dbReference type="GO" id="GO:0006508">
    <property type="term" value="P:proteolysis"/>
    <property type="evidence" value="ECO:0007669"/>
    <property type="project" value="UniProtKB-KW"/>
</dbReference>
<dbReference type="InterPro" id="IPR009003">
    <property type="entry name" value="Peptidase_S1_PA"/>
</dbReference>
<dbReference type="Gene3D" id="2.40.10.10">
    <property type="entry name" value="Trypsin-like serine proteases"/>
    <property type="match status" value="2"/>
</dbReference>
<dbReference type="Pfam" id="PF13365">
    <property type="entry name" value="Trypsin_2"/>
    <property type="match status" value="1"/>
</dbReference>
<dbReference type="Proteomes" id="UP000546162">
    <property type="component" value="Unassembled WGS sequence"/>
</dbReference>
<reference evidence="6 7" key="1">
    <citation type="submission" date="2020-08" db="EMBL/GenBank/DDBJ databases">
        <title>Sequencing the genomes of 1000 actinobacteria strains.</title>
        <authorList>
            <person name="Klenk H.-P."/>
        </authorList>
    </citation>
    <scope>NUCLEOTIDE SEQUENCE [LARGE SCALE GENOMIC DNA]</scope>
    <source>
        <strain evidence="6 7">DSM 45809</strain>
    </source>
</reference>
<keyword evidence="4" id="KW-0812">Transmembrane</keyword>
<feature type="transmembrane region" description="Helical" evidence="4">
    <location>
        <begin position="15"/>
        <end position="36"/>
    </location>
</feature>
<dbReference type="EMBL" id="JACHNB010000001">
    <property type="protein sequence ID" value="MBB4744179.1"/>
    <property type="molecule type" value="Genomic_DNA"/>
</dbReference>
<protein>
    <submittedName>
        <fullName evidence="6">Putative serine protease PepD</fullName>
        <ecNumber evidence="6">3.4.21.-</ecNumber>
    </submittedName>
</protein>
<comment type="similarity">
    <text evidence="1">Belongs to the peptidase S1C family.</text>
</comment>
<evidence type="ECO:0000313" key="6">
    <source>
        <dbReference type="EMBL" id="MBB4744179.1"/>
    </source>
</evidence>
<evidence type="ECO:0000313" key="7">
    <source>
        <dbReference type="Proteomes" id="UP000546162"/>
    </source>
</evidence>
<keyword evidence="7" id="KW-1185">Reference proteome</keyword>
<gene>
    <name evidence="6" type="ORF">BJY16_007638</name>
</gene>
<keyword evidence="4" id="KW-1133">Transmembrane helix</keyword>
<evidence type="ECO:0000256" key="4">
    <source>
        <dbReference type="SAM" id="Phobius"/>
    </source>
</evidence>
<dbReference type="InterPro" id="IPR001940">
    <property type="entry name" value="Peptidase_S1C"/>
</dbReference>
<dbReference type="SUPFAM" id="SSF50494">
    <property type="entry name" value="Trypsin-like serine proteases"/>
    <property type="match status" value="1"/>
</dbReference>
<dbReference type="SMART" id="SM00228">
    <property type="entry name" value="PDZ"/>
    <property type="match status" value="1"/>
</dbReference>
<evidence type="ECO:0000256" key="2">
    <source>
        <dbReference type="ARBA" id="ARBA00022670"/>
    </source>
</evidence>
<dbReference type="PROSITE" id="PS50106">
    <property type="entry name" value="PDZ"/>
    <property type="match status" value="1"/>
</dbReference>
<proteinExistence type="inferred from homology"/>
<dbReference type="SUPFAM" id="SSF50156">
    <property type="entry name" value="PDZ domain-like"/>
    <property type="match status" value="1"/>
</dbReference>
<dbReference type="PANTHER" id="PTHR43343:SF3">
    <property type="entry name" value="PROTEASE DO-LIKE 8, CHLOROPLASTIC"/>
    <property type="match status" value="1"/>
</dbReference>
<feature type="domain" description="PDZ" evidence="5">
    <location>
        <begin position="256"/>
        <end position="347"/>
    </location>
</feature>
<keyword evidence="3 6" id="KW-0378">Hydrolase</keyword>
<dbReference type="Gene3D" id="2.30.42.10">
    <property type="match status" value="1"/>
</dbReference>
<dbReference type="RefSeq" id="WP_185044376.1">
    <property type="nucleotide sequence ID" value="NZ_BAABFG010000005.1"/>
</dbReference>
<keyword evidence="4" id="KW-0472">Membrane</keyword>
<dbReference type="InterPro" id="IPR043504">
    <property type="entry name" value="Peptidase_S1_PA_chymotrypsin"/>
</dbReference>
<dbReference type="InterPro" id="IPR051201">
    <property type="entry name" value="Chloro_Bact_Ser_Proteases"/>
</dbReference>
<keyword evidence="2 6" id="KW-0645">Protease</keyword>
<name>A0A7W7H5G0_9ACTN</name>
<accession>A0A7W7H5G0</accession>
<dbReference type="GO" id="GO:0004252">
    <property type="term" value="F:serine-type endopeptidase activity"/>
    <property type="evidence" value="ECO:0007669"/>
    <property type="project" value="InterPro"/>
</dbReference>
<dbReference type="AlphaFoldDB" id="A0A7W7H5G0"/>
<dbReference type="PRINTS" id="PR00834">
    <property type="entry name" value="PROTEASES2C"/>
</dbReference>
<evidence type="ECO:0000256" key="3">
    <source>
        <dbReference type="ARBA" id="ARBA00022801"/>
    </source>
</evidence>
<dbReference type="InterPro" id="IPR036034">
    <property type="entry name" value="PDZ_sf"/>
</dbReference>
<organism evidence="6 7">
    <name type="scientific">Actinoplanes octamycinicus</name>
    <dbReference type="NCBI Taxonomy" id="135948"/>
    <lineage>
        <taxon>Bacteria</taxon>
        <taxon>Bacillati</taxon>
        <taxon>Actinomycetota</taxon>
        <taxon>Actinomycetes</taxon>
        <taxon>Micromonosporales</taxon>
        <taxon>Micromonosporaceae</taxon>
        <taxon>Actinoplanes</taxon>
    </lineage>
</organism>
<dbReference type="PANTHER" id="PTHR43343">
    <property type="entry name" value="PEPTIDASE S12"/>
    <property type="match status" value="1"/>
</dbReference>
<comment type="caution">
    <text evidence="6">The sequence shown here is derived from an EMBL/GenBank/DDBJ whole genome shotgun (WGS) entry which is preliminary data.</text>
</comment>
<evidence type="ECO:0000256" key="1">
    <source>
        <dbReference type="ARBA" id="ARBA00010541"/>
    </source>
</evidence>
<dbReference type="EC" id="3.4.21.-" evidence="6"/>
<dbReference type="InterPro" id="IPR001478">
    <property type="entry name" value="PDZ"/>
</dbReference>
<dbReference type="Pfam" id="PF13180">
    <property type="entry name" value="PDZ_2"/>
    <property type="match status" value="1"/>
</dbReference>
<sequence length="360" mass="35620">MTDSTSEHTRRGGGWQLWVSMAAAAVLGGVIGAAIAGTTDRDEKTPAAVQQQVGAGVCDATQVSEKALPSVVTISASNGDAGGTGSGEVIRKDGYILTNNHVISLAANGGKVTVLFNDGRTVPATITGRDPKADLAVIKVDGQNDLPVIPFGKSADVEVGQPVVALGAPLGLSGTVTSGIVSALDRTIQVPGDNGEMALLVSAVQTDAAINPGNSGGALVNCAAELIGVPSAGATIPASESGGGSSGDIGLGFAIPVDLAKSISDEIIETGTVTHAYFGVSVVTVPSGGVYLRSVVPGGPAAKAGLQAGDIITSIDGNPVTSTTDLAAVTLTKNPGDTITVDYTRNGQKASTKLTLGAEK</sequence>
<evidence type="ECO:0000259" key="5">
    <source>
        <dbReference type="PROSITE" id="PS50106"/>
    </source>
</evidence>